<evidence type="ECO:0000256" key="3">
    <source>
        <dbReference type="ARBA" id="ARBA00022692"/>
    </source>
</evidence>
<evidence type="ECO:0000313" key="8">
    <source>
        <dbReference type="Proteomes" id="UP001108123"/>
    </source>
</evidence>
<feature type="transmembrane region" description="Helical" evidence="6">
    <location>
        <begin position="188"/>
        <end position="212"/>
    </location>
</feature>
<dbReference type="PANTHER" id="PTHR47089:SF1">
    <property type="entry name" value="GUANOSINE ABC TRANSPORTER PERMEASE PROTEIN NUPP"/>
    <property type="match status" value="1"/>
</dbReference>
<evidence type="ECO:0000256" key="5">
    <source>
        <dbReference type="ARBA" id="ARBA00023136"/>
    </source>
</evidence>
<protein>
    <submittedName>
        <fullName evidence="7">ABC transporter permease</fullName>
    </submittedName>
</protein>
<keyword evidence="5 6" id="KW-0472">Membrane</keyword>
<dbReference type="GO" id="GO:0005886">
    <property type="term" value="C:plasma membrane"/>
    <property type="evidence" value="ECO:0007669"/>
    <property type="project" value="UniProtKB-SubCell"/>
</dbReference>
<feature type="transmembrane region" description="Helical" evidence="6">
    <location>
        <begin position="12"/>
        <end position="34"/>
    </location>
</feature>
<dbReference type="CDD" id="cd06580">
    <property type="entry name" value="TM_PBP1_transp_TpRbsC_like"/>
    <property type="match status" value="1"/>
</dbReference>
<dbReference type="GO" id="GO:0022857">
    <property type="term" value="F:transmembrane transporter activity"/>
    <property type="evidence" value="ECO:0007669"/>
    <property type="project" value="InterPro"/>
</dbReference>
<dbReference type="AlphaFoldDB" id="A0A9Q4FKT6"/>
<sequence length="365" mass="39426">MKRSLFKDNLEYLISVFLSIVAALIIGALIMAANGRSPGVGYMALLNGAFGSKYNLANTFAKTVPLILTGLATAISFESGIFNIGGEGQLYLGAFAAAYVGFTFQSLPKGVGIILAILFAAAIGGLYAFIPAVLKVKYKIDEVITTIMLNSVAVLLTDYLVNYPFATAGQGKMGATEMIADKFQFTRLVRLSTLNTSIFFMLGISIVMYYIMKKTSWGYDFKMTGQNERFAKYGGVKTEKQMIVAMVISGALCGIAGAFEVFGIHYRFLQNISPGYAFDGMLVAMIVKNSPLGILIMSIFFGGLKTGSISMENATSIPSELVLVIQSIIILFLAGETGFKKKIKNMMLKKKKSEKAVKDSAKSAF</sequence>
<evidence type="ECO:0000256" key="4">
    <source>
        <dbReference type="ARBA" id="ARBA00022989"/>
    </source>
</evidence>
<keyword evidence="3 6" id="KW-0812">Transmembrane</keyword>
<reference evidence="7" key="1">
    <citation type="submission" date="2022-01" db="EMBL/GenBank/DDBJ databases">
        <title>Collection of gut derived symbiotic bacterial strains cultured from healthy donors.</title>
        <authorList>
            <person name="Lin H."/>
            <person name="Kohout C."/>
            <person name="Waligurski E."/>
            <person name="Pamer E.G."/>
        </authorList>
    </citation>
    <scope>NUCLEOTIDE SEQUENCE</scope>
    <source>
        <strain evidence="7">MSK.14.39</strain>
    </source>
</reference>
<evidence type="ECO:0000256" key="1">
    <source>
        <dbReference type="ARBA" id="ARBA00004651"/>
    </source>
</evidence>
<gene>
    <name evidence="7" type="ORF">L0P62_05830</name>
</gene>
<keyword evidence="4 6" id="KW-1133">Transmembrane helix</keyword>
<dbReference type="EMBL" id="JAKNID010000016">
    <property type="protein sequence ID" value="MCG4564966.1"/>
    <property type="molecule type" value="Genomic_DNA"/>
</dbReference>
<accession>A0A9Q4FKT6</accession>
<keyword evidence="2" id="KW-1003">Cell membrane</keyword>
<comment type="caution">
    <text evidence="7">The sequence shown here is derived from an EMBL/GenBank/DDBJ whole genome shotgun (WGS) entry which is preliminary data.</text>
</comment>
<dbReference type="PANTHER" id="PTHR47089">
    <property type="entry name" value="ABC TRANSPORTER, PERMEASE PROTEIN"/>
    <property type="match status" value="1"/>
</dbReference>
<feature type="transmembrane region" description="Helical" evidence="6">
    <location>
        <begin position="54"/>
        <end position="77"/>
    </location>
</feature>
<keyword evidence="8" id="KW-1185">Reference proteome</keyword>
<evidence type="ECO:0000313" key="7">
    <source>
        <dbReference type="EMBL" id="MCG4564966.1"/>
    </source>
</evidence>
<feature type="transmembrane region" description="Helical" evidence="6">
    <location>
        <begin position="89"/>
        <end position="107"/>
    </location>
</feature>
<dbReference type="RefSeq" id="WP_216385349.1">
    <property type="nucleotide sequence ID" value="NZ_JAHLOA010000015.1"/>
</dbReference>
<dbReference type="Pfam" id="PF02653">
    <property type="entry name" value="BPD_transp_2"/>
    <property type="match status" value="1"/>
</dbReference>
<organism evidence="7 8">
    <name type="scientific">Anaerosalibacter bizertensis</name>
    <dbReference type="NCBI Taxonomy" id="932217"/>
    <lineage>
        <taxon>Bacteria</taxon>
        <taxon>Bacillati</taxon>
        <taxon>Bacillota</taxon>
        <taxon>Tissierellia</taxon>
        <taxon>Tissierellales</taxon>
        <taxon>Sporanaerobacteraceae</taxon>
        <taxon>Anaerosalibacter</taxon>
    </lineage>
</organism>
<feature type="transmembrane region" description="Helical" evidence="6">
    <location>
        <begin position="276"/>
        <end position="301"/>
    </location>
</feature>
<feature type="transmembrane region" description="Helical" evidence="6">
    <location>
        <begin position="321"/>
        <end position="339"/>
    </location>
</feature>
<feature type="transmembrane region" description="Helical" evidence="6">
    <location>
        <begin position="113"/>
        <end position="134"/>
    </location>
</feature>
<feature type="transmembrane region" description="Helical" evidence="6">
    <location>
        <begin position="242"/>
        <end position="264"/>
    </location>
</feature>
<proteinExistence type="predicted"/>
<dbReference type="Proteomes" id="UP001108123">
    <property type="component" value="Unassembled WGS sequence"/>
</dbReference>
<comment type="subcellular location">
    <subcellularLocation>
        <location evidence="1">Cell membrane</location>
        <topology evidence="1">Multi-pass membrane protein</topology>
    </subcellularLocation>
</comment>
<evidence type="ECO:0000256" key="6">
    <source>
        <dbReference type="SAM" id="Phobius"/>
    </source>
</evidence>
<dbReference type="InterPro" id="IPR001851">
    <property type="entry name" value="ABC_transp_permease"/>
</dbReference>
<evidence type="ECO:0000256" key="2">
    <source>
        <dbReference type="ARBA" id="ARBA00022475"/>
    </source>
</evidence>
<name>A0A9Q4FKT6_9FIRM</name>